<name>A0A8C4NMA7_EPTBU</name>
<dbReference type="GO" id="GO:0042424">
    <property type="term" value="P:catecholamine catabolic process"/>
    <property type="evidence" value="ECO:0007669"/>
    <property type="project" value="TreeGrafter"/>
</dbReference>
<dbReference type="SUPFAM" id="SSF53335">
    <property type="entry name" value="S-adenosyl-L-methionine-dependent methyltransferases"/>
    <property type="match status" value="1"/>
</dbReference>
<dbReference type="Proteomes" id="UP000694388">
    <property type="component" value="Unplaced"/>
</dbReference>
<dbReference type="Ensembl" id="ENSEBUT00000006295.1">
    <property type="protein sequence ID" value="ENSEBUP00000005850.1"/>
    <property type="gene ID" value="ENSEBUG00000003928.1"/>
</dbReference>
<proteinExistence type="predicted"/>
<dbReference type="AlphaFoldDB" id="A0A8C4NMA7"/>
<protein>
    <recommendedName>
        <fullName evidence="3">Catechol O-methyltransferase</fullName>
    </recommendedName>
</protein>
<organism evidence="1 2">
    <name type="scientific">Eptatretus burgeri</name>
    <name type="common">Inshore hagfish</name>
    <dbReference type="NCBI Taxonomy" id="7764"/>
    <lineage>
        <taxon>Eukaryota</taxon>
        <taxon>Metazoa</taxon>
        <taxon>Chordata</taxon>
        <taxon>Craniata</taxon>
        <taxon>Vertebrata</taxon>
        <taxon>Cyclostomata</taxon>
        <taxon>Myxini</taxon>
        <taxon>Myxiniformes</taxon>
        <taxon>Myxinidae</taxon>
        <taxon>Eptatretinae</taxon>
        <taxon>Eptatretus</taxon>
    </lineage>
</organism>
<dbReference type="GO" id="GO:0032502">
    <property type="term" value="P:developmental process"/>
    <property type="evidence" value="ECO:0007669"/>
    <property type="project" value="TreeGrafter"/>
</dbReference>
<dbReference type="InterPro" id="IPR029063">
    <property type="entry name" value="SAM-dependent_MTases_sf"/>
</dbReference>
<keyword evidence="2" id="KW-1185">Reference proteome</keyword>
<accession>A0A8C4NMA7</accession>
<dbReference type="GO" id="GO:0042417">
    <property type="term" value="P:dopamine metabolic process"/>
    <property type="evidence" value="ECO:0007669"/>
    <property type="project" value="TreeGrafter"/>
</dbReference>
<dbReference type="OMA" id="YLMEHTA"/>
<dbReference type="GO" id="GO:0016206">
    <property type="term" value="F:catechol O-methyltransferase activity"/>
    <property type="evidence" value="ECO:0007669"/>
    <property type="project" value="TreeGrafter"/>
</dbReference>
<evidence type="ECO:0000313" key="1">
    <source>
        <dbReference type="Ensembl" id="ENSEBUP00000005850.1"/>
    </source>
</evidence>
<dbReference type="PANTHER" id="PTHR43836">
    <property type="entry name" value="CATECHOL O-METHYLTRANSFERASE 1-RELATED"/>
    <property type="match status" value="1"/>
</dbReference>
<evidence type="ECO:0008006" key="3">
    <source>
        <dbReference type="Google" id="ProtNLM"/>
    </source>
</evidence>
<evidence type="ECO:0000313" key="2">
    <source>
        <dbReference type="Proteomes" id="UP000694388"/>
    </source>
</evidence>
<dbReference type="Gene3D" id="3.40.50.150">
    <property type="entry name" value="Vaccinia Virus protein VP39"/>
    <property type="match status" value="1"/>
</dbReference>
<sequence length="164" mass="18583">MHACKCVRVCVCSGHLLERVVQVLQPRWVLQLGCRQGYAALWVTPWLPLNTTLMLIESKRENLHVIFIQGHSSEKLPQLRSEFLVASFHLVLMTHNTNTFRQDLELLLSLALLAPGAIVLADHAPRPLLRAARSSGRFDVRTRPAMLQYEPRLRDGVAQLNFLG</sequence>
<dbReference type="PANTHER" id="PTHR43836:SF2">
    <property type="entry name" value="CATECHOL O-METHYLTRANSFERASE 1-RELATED"/>
    <property type="match status" value="1"/>
</dbReference>
<reference evidence="1" key="1">
    <citation type="submission" date="2025-08" db="UniProtKB">
        <authorList>
            <consortium name="Ensembl"/>
        </authorList>
    </citation>
    <scope>IDENTIFICATION</scope>
</reference>
<reference evidence="1" key="2">
    <citation type="submission" date="2025-09" db="UniProtKB">
        <authorList>
            <consortium name="Ensembl"/>
        </authorList>
    </citation>
    <scope>IDENTIFICATION</scope>
</reference>